<evidence type="ECO:0000256" key="15">
    <source>
        <dbReference type="ARBA" id="ARBA00032605"/>
    </source>
</evidence>
<accession>A0A6M0RCX1</accession>
<gene>
    <name evidence="19" type="primary">cobS</name>
    <name evidence="20" type="ORF">FDF74_07355</name>
</gene>
<feature type="transmembrane region" description="Helical" evidence="19">
    <location>
        <begin position="178"/>
        <end position="195"/>
    </location>
</feature>
<dbReference type="OrthoDB" id="9794626at2"/>
<dbReference type="EC" id="2.7.8.26" evidence="5 19"/>
<comment type="function">
    <text evidence="14 19">Joins adenosylcobinamide-GDP and alpha-ribazole to generate adenosylcobalamin (Ado-cobalamin). Also synthesizes adenosylcobalamin 5'-phosphate from adenosylcobinamide-GDP and alpha-ribazole 5'-phosphate.</text>
</comment>
<protein>
    <recommendedName>
        <fullName evidence="6 19">Adenosylcobinamide-GDP ribazoletransferase</fullName>
        <ecNumber evidence="5 19">2.7.8.26</ecNumber>
    </recommendedName>
    <alternativeName>
        <fullName evidence="16 19">Cobalamin synthase</fullName>
    </alternativeName>
    <alternativeName>
        <fullName evidence="15 19">Cobalamin-5'-phosphate synthase</fullName>
    </alternativeName>
</protein>
<keyword evidence="9 19" id="KW-0808">Transferase</keyword>
<comment type="pathway">
    <text evidence="3 19">Cofactor biosynthesis; adenosylcobalamin biosynthesis; adenosylcobalamin from cob(II)yrinate a,c-diamide: step 7/7.</text>
</comment>
<evidence type="ECO:0000256" key="14">
    <source>
        <dbReference type="ARBA" id="ARBA00025228"/>
    </source>
</evidence>
<dbReference type="NCBIfam" id="TIGR00317">
    <property type="entry name" value="cobS"/>
    <property type="match status" value="1"/>
</dbReference>
<evidence type="ECO:0000256" key="16">
    <source>
        <dbReference type="ARBA" id="ARBA00032853"/>
    </source>
</evidence>
<comment type="similarity">
    <text evidence="4 19">Belongs to the CobS family.</text>
</comment>
<evidence type="ECO:0000256" key="13">
    <source>
        <dbReference type="ARBA" id="ARBA00023136"/>
    </source>
</evidence>
<feature type="transmembrane region" description="Helical" evidence="19">
    <location>
        <begin position="110"/>
        <end position="133"/>
    </location>
</feature>
<dbReference type="Proteomes" id="UP000473885">
    <property type="component" value="Unassembled WGS sequence"/>
</dbReference>
<evidence type="ECO:0000256" key="17">
    <source>
        <dbReference type="ARBA" id="ARBA00048623"/>
    </source>
</evidence>
<name>A0A6M0RCX1_9CLOT</name>
<evidence type="ECO:0000313" key="20">
    <source>
        <dbReference type="EMBL" id="NEZ47028.1"/>
    </source>
</evidence>
<dbReference type="GO" id="GO:0008818">
    <property type="term" value="F:cobalamin 5'-phosphate synthase activity"/>
    <property type="evidence" value="ECO:0007669"/>
    <property type="project" value="UniProtKB-UniRule"/>
</dbReference>
<keyword evidence="10 19" id="KW-0812">Transmembrane</keyword>
<evidence type="ECO:0000256" key="3">
    <source>
        <dbReference type="ARBA" id="ARBA00004663"/>
    </source>
</evidence>
<dbReference type="InterPro" id="IPR003805">
    <property type="entry name" value="CobS"/>
</dbReference>
<dbReference type="PANTHER" id="PTHR34148">
    <property type="entry name" value="ADENOSYLCOBINAMIDE-GDP RIBAZOLETRANSFERASE"/>
    <property type="match status" value="1"/>
</dbReference>
<keyword evidence="12 19" id="KW-1133">Transmembrane helix</keyword>
<evidence type="ECO:0000256" key="2">
    <source>
        <dbReference type="ARBA" id="ARBA00004651"/>
    </source>
</evidence>
<evidence type="ECO:0000256" key="10">
    <source>
        <dbReference type="ARBA" id="ARBA00022692"/>
    </source>
</evidence>
<keyword evidence="21" id="KW-1185">Reference proteome</keyword>
<evidence type="ECO:0000256" key="5">
    <source>
        <dbReference type="ARBA" id="ARBA00013200"/>
    </source>
</evidence>
<dbReference type="PANTHER" id="PTHR34148:SF1">
    <property type="entry name" value="ADENOSYLCOBINAMIDE-GDP RIBAZOLETRANSFERASE"/>
    <property type="match status" value="1"/>
</dbReference>
<evidence type="ECO:0000256" key="11">
    <source>
        <dbReference type="ARBA" id="ARBA00022842"/>
    </source>
</evidence>
<keyword evidence="8 19" id="KW-0169">Cobalamin biosynthesis</keyword>
<reference evidence="20 21" key="1">
    <citation type="submission" date="2019-04" db="EMBL/GenBank/DDBJ databases">
        <title>Genome sequencing of Clostridium botulinum Groups I-IV and Clostridium butyricum.</title>
        <authorList>
            <person name="Brunt J."/>
            <person name="Van Vliet A.H.M."/>
            <person name="Stringer S.C."/>
            <person name="Carter A.T."/>
            <person name="Peck M.W."/>
        </authorList>
    </citation>
    <scope>NUCLEOTIDE SEQUENCE [LARGE SCALE GENOMIC DNA]</scope>
    <source>
        <strain evidence="20 21">IFR 18/094</strain>
    </source>
</reference>
<feature type="transmembrane region" description="Helical" evidence="19">
    <location>
        <begin position="37"/>
        <end position="56"/>
    </location>
</feature>
<feature type="transmembrane region" description="Helical" evidence="19">
    <location>
        <begin position="62"/>
        <end position="89"/>
    </location>
</feature>
<sequence length="250" mass="27917">MRRTLNDFLLMIQFFTRIPINKNLDCSKENFKTAAMFLPIVGLIIGMINFAIYILFKDLLPYKIIAIIILLITAMITGGLHLDGLADTFDGFFSLREKNKIMEIMKDSRIGSYGSIALIFDIILKIEILTLLIQKGITISLILLPIVGKNSILFLCLSSKTAKKSGSGNIFIGNMSKTIVLISSLFTLGVSTYFLGIKNALRIILTILIGTYLFYLLCLRKINGLTGDTLGASNEIIELIFLLTMLIIYR</sequence>
<dbReference type="EMBL" id="SXDP01000004">
    <property type="protein sequence ID" value="NEZ47028.1"/>
    <property type="molecule type" value="Genomic_DNA"/>
</dbReference>
<keyword evidence="7 19" id="KW-1003">Cell membrane</keyword>
<feature type="transmembrane region" description="Helical" evidence="19">
    <location>
        <begin position="201"/>
        <end position="218"/>
    </location>
</feature>
<evidence type="ECO:0000313" key="21">
    <source>
        <dbReference type="Proteomes" id="UP000473885"/>
    </source>
</evidence>
<comment type="subcellular location">
    <subcellularLocation>
        <location evidence="2 19">Cell membrane</location>
        <topology evidence="2 19">Multi-pass membrane protein</topology>
    </subcellularLocation>
</comment>
<evidence type="ECO:0000256" key="4">
    <source>
        <dbReference type="ARBA" id="ARBA00010561"/>
    </source>
</evidence>
<evidence type="ECO:0000256" key="7">
    <source>
        <dbReference type="ARBA" id="ARBA00022475"/>
    </source>
</evidence>
<comment type="cofactor">
    <cofactor evidence="1 19">
        <name>Mg(2+)</name>
        <dbReference type="ChEBI" id="CHEBI:18420"/>
    </cofactor>
</comment>
<dbReference type="GO" id="GO:0009236">
    <property type="term" value="P:cobalamin biosynthetic process"/>
    <property type="evidence" value="ECO:0007669"/>
    <property type="project" value="UniProtKB-UniRule"/>
</dbReference>
<dbReference type="GO" id="GO:0051073">
    <property type="term" value="F:adenosylcobinamide-GDP ribazoletransferase activity"/>
    <property type="evidence" value="ECO:0007669"/>
    <property type="project" value="UniProtKB-UniRule"/>
</dbReference>
<dbReference type="UniPathway" id="UPA00148">
    <property type="reaction ID" value="UER00238"/>
</dbReference>
<comment type="caution">
    <text evidence="20">The sequence shown here is derived from an EMBL/GenBank/DDBJ whole genome shotgun (WGS) entry which is preliminary data.</text>
</comment>
<organism evidence="20 21">
    <name type="scientific">Clostridium niameyense</name>
    <dbReference type="NCBI Taxonomy" id="1622073"/>
    <lineage>
        <taxon>Bacteria</taxon>
        <taxon>Bacillati</taxon>
        <taxon>Bacillota</taxon>
        <taxon>Clostridia</taxon>
        <taxon>Eubacteriales</taxon>
        <taxon>Clostridiaceae</taxon>
        <taxon>Clostridium</taxon>
    </lineage>
</organism>
<comment type="catalytic activity">
    <reaction evidence="17 19">
        <text>alpha-ribazole + adenosylcob(III)inamide-GDP = adenosylcob(III)alamin + GMP + H(+)</text>
        <dbReference type="Rhea" id="RHEA:16049"/>
        <dbReference type="ChEBI" id="CHEBI:10329"/>
        <dbReference type="ChEBI" id="CHEBI:15378"/>
        <dbReference type="ChEBI" id="CHEBI:18408"/>
        <dbReference type="ChEBI" id="CHEBI:58115"/>
        <dbReference type="ChEBI" id="CHEBI:60487"/>
        <dbReference type="EC" id="2.7.8.26"/>
    </reaction>
</comment>
<proteinExistence type="inferred from homology"/>
<evidence type="ECO:0000256" key="8">
    <source>
        <dbReference type="ARBA" id="ARBA00022573"/>
    </source>
</evidence>
<evidence type="ECO:0000256" key="6">
    <source>
        <dbReference type="ARBA" id="ARBA00015850"/>
    </source>
</evidence>
<evidence type="ECO:0000256" key="18">
    <source>
        <dbReference type="ARBA" id="ARBA00049504"/>
    </source>
</evidence>
<dbReference type="Pfam" id="PF02654">
    <property type="entry name" value="CobS"/>
    <property type="match status" value="1"/>
</dbReference>
<evidence type="ECO:0000256" key="9">
    <source>
        <dbReference type="ARBA" id="ARBA00022679"/>
    </source>
</evidence>
<evidence type="ECO:0000256" key="1">
    <source>
        <dbReference type="ARBA" id="ARBA00001946"/>
    </source>
</evidence>
<dbReference type="RefSeq" id="WP_050607988.1">
    <property type="nucleotide sequence ID" value="NZ_CABKUB010000006.1"/>
</dbReference>
<keyword evidence="13 19" id="KW-0472">Membrane</keyword>
<feature type="transmembrane region" description="Helical" evidence="19">
    <location>
        <begin position="230"/>
        <end position="249"/>
    </location>
</feature>
<evidence type="ECO:0000256" key="19">
    <source>
        <dbReference type="HAMAP-Rule" id="MF_00719"/>
    </source>
</evidence>
<comment type="catalytic activity">
    <reaction evidence="18 19">
        <text>alpha-ribazole 5'-phosphate + adenosylcob(III)inamide-GDP = adenosylcob(III)alamin 5'-phosphate + GMP + H(+)</text>
        <dbReference type="Rhea" id="RHEA:23560"/>
        <dbReference type="ChEBI" id="CHEBI:15378"/>
        <dbReference type="ChEBI" id="CHEBI:57918"/>
        <dbReference type="ChEBI" id="CHEBI:58115"/>
        <dbReference type="ChEBI" id="CHEBI:60487"/>
        <dbReference type="ChEBI" id="CHEBI:60493"/>
        <dbReference type="EC" id="2.7.8.26"/>
    </reaction>
</comment>
<dbReference type="AlphaFoldDB" id="A0A6M0RCX1"/>
<keyword evidence="11 19" id="KW-0460">Magnesium</keyword>
<feature type="transmembrane region" description="Helical" evidence="19">
    <location>
        <begin position="139"/>
        <end position="157"/>
    </location>
</feature>
<dbReference type="GO" id="GO:0005886">
    <property type="term" value="C:plasma membrane"/>
    <property type="evidence" value="ECO:0007669"/>
    <property type="project" value="UniProtKB-SubCell"/>
</dbReference>
<evidence type="ECO:0000256" key="12">
    <source>
        <dbReference type="ARBA" id="ARBA00022989"/>
    </source>
</evidence>
<dbReference type="HAMAP" id="MF_00719">
    <property type="entry name" value="CobS"/>
    <property type="match status" value="1"/>
</dbReference>